<keyword evidence="6 10" id="KW-1133">Transmembrane helix</keyword>
<evidence type="ECO:0000256" key="5">
    <source>
        <dbReference type="ARBA" id="ARBA00022725"/>
    </source>
</evidence>
<keyword evidence="3" id="KW-0716">Sensory transduction</keyword>
<feature type="transmembrane region" description="Helical" evidence="10">
    <location>
        <begin position="25"/>
        <end position="50"/>
    </location>
</feature>
<name>A0A833RWA9_9HYME</name>
<evidence type="ECO:0000256" key="2">
    <source>
        <dbReference type="ARBA" id="ARBA00022475"/>
    </source>
</evidence>
<dbReference type="PANTHER" id="PTHR21137:SF35">
    <property type="entry name" value="ODORANT RECEPTOR 19A-RELATED"/>
    <property type="match status" value="1"/>
</dbReference>
<comment type="caution">
    <text evidence="11">The sequence shown here is derived from an EMBL/GenBank/DDBJ whole genome shotgun (WGS) entry which is preliminary data.</text>
</comment>
<dbReference type="GO" id="GO:0007165">
    <property type="term" value="P:signal transduction"/>
    <property type="evidence" value="ECO:0007669"/>
    <property type="project" value="UniProtKB-KW"/>
</dbReference>
<evidence type="ECO:0000256" key="8">
    <source>
        <dbReference type="ARBA" id="ARBA00023170"/>
    </source>
</evidence>
<evidence type="ECO:0000256" key="7">
    <source>
        <dbReference type="ARBA" id="ARBA00023136"/>
    </source>
</evidence>
<keyword evidence="7 10" id="KW-0472">Membrane</keyword>
<evidence type="ECO:0000256" key="6">
    <source>
        <dbReference type="ARBA" id="ARBA00022989"/>
    </source>
</evidence>
<keyword evidence="12" id="KW-1185">Reference proteome</keyword>
<sequence length="151" mass="16845">MIRFVEDTNTTIETLLFKTNATMGSAVICAGFPLIYVSLICSTGFTFCAIHNNQSMTVMGKFILLMISGCIRIYINAWPANDLQECSVQFSQSMIGVQWVGKPKKMKSTLIIMMQRSQKPFVIKIGGLLPSLTLEYFANVSMLLSELLLKD</sequence>
<dbReference type="GO" id="GO:0005886">
    <property type="term" value="C:plasma membrane"/>
    <property type="evidence" value="ECO:0007669"/>
    <property type="project" value="UniProtKB-SubCell"/>
</dbReference>
<dbReference type="Proteomes" id="UP000655588">
    <property type="component" value="Unassembled WGS sequence"/>
</dbReference>
<dbReference type="PANTHER" id="PTHR21137">
    <property type="entry name" value="ODORANT RECEPTOR"/>
    <property type="match status" value="1"/>
</dbReference>
<accession>A0A833RWA9</accession>
<evidence type="ECO:0000256" key="3">
    <source>
        <dbReference type="ARBA" id="ARBA00022606"/>
    </source>
</evidence>
<protein>
    <submittedName>
        <fullName evidence="11">Uncharacterized protein</fullName>
    </submittedName>
</protein>
<evidence type="ECO:0000256" key="10">
    <source>
        <dbReference type="SAM" id="Phobius"/>
    </source>
</evidence>
<keyword evidence="5" id="KW-0552">Olfaction</keyword>
<dbReference type="GO" id="GO:0005549">
    <property type="term" value="F:odorant binding"/>
    <property type="evidence" value="ECO:0007669"/>
    <property type="project" value="InterPro"/>
</dbReference>
<evidence type="ECO:0000256" key="4">
    <source>
        <dbReference type="ARBA" id="ARBA00022692"/>
    </source>
</evidence>
<evidence type="ECO:0000313" key="12">
    <source>
        <dbReference type="Proteomes" id="UP000655588"/>
    </source>
</evidence>
<evidence type="ECO:0000256" key="1">
    <source>
        <dbReference type="ARBA" id="ARBA00004651"/>
    </source>
</evidence>
<dbReference type="Pfam" id="PF02949">
    <property type="entry name" value="7tm_6"/>
    <property type="match status" value="1"/>
</dbReference>
<keyword evidence="4 10" id="KW-0812">Transmembrane</keyword>
<organism evidence="11 12">
    <name type="scientific">Frieseomelitta varia</name>
    <dbReference type="NCBI Taxonomy" id="561572"/>
    <lineage>
        <taxon>Eukaryota</taxon>
        <taxon>Metazoa</taxon>
        <taxon>Ecdysozoa</taxon>
        <taxon>Arthropoda</taxon>
        <taxon>Hexapoda</taxon>
        <taxon>Insecta</taxon>
        <taxon>Pterygota</taxon>
        <taxon>Neoptera</taxon>
        <taxon>Endopterygota</taxon>
        <taxon>Hymenoptera</taxon>
        <taxon>Apocrita</taxon>
        <taxon>Aculeata</taxon>
        <taxon>Apoidea</taxon>
        <taxon>Anthophila</taxon>
        <taxon>Apidae</taxon>
        <taxon>Frieseomelitta</taxon>
    </lineage>
</organism>
<dbReference type="GO" id="GO:0004984">
    <property type="term" value="F:olfactory receptor activity"/>
    <property type="evidence" value="ECO:0007669"/>
    <property type="project" value="InterPro"/>
</dbReference>
<feature type="transmembrane region" description="Helical" evidence="10">
    <location>
        <begin position="62"/>
        <end position="80"/>
    </location>
</feature>
<dbReference type="AlphaFoldDB" id="A0A833RWA9"/>
<keyword evidence="2" id="KW-1003">Cell membrane</keyword>
<keyword evidence="8" id="KW-0675">Receptor</keyword>
<reference evidence="11" key="1">
    <citation type="submission" date="2019-11" db="EMBL/GenBank/DDBJ databases">
        <title>The nuclear and mitochondrial genomes of Frieseomelitta varia - a highly eusocial stingless bee (Meliponini) with a permanently sterile worker caste.</title>
        <authorList>
            <person name="Freitas F.C.P."/>
            <person name="Lourenco A.P."/>
            <person name="Nunes F.M.F."/>
            <person name="Paschoal A.R."/>
            <person name="Abreu F.C.P."/>
            <person name="Barbin F.O."/>
            <person name="Bataglia L."/>
            <person name="Cardoso-Junior C.A.M."/>
            <person name="Cervoni M.S."/>
            <person name="Silva S.R."/>
            <person name="Dalarmi F."/>
            <person name="Del Lama M.A."/>
            <person name="Depintor T.S."/>
            <person name="Ferreira K.M."/>
            <person name="Goria P.S."/>
            <person name="Jaskot M.C."/>
            <person name="Lago D.C."/>
            <person name="Luna-Lucena D."/>
            <person name="Moda L.M."/>
            <person name="Nascimento L."/>
            <person name="Pedrino M."/>
            <person name="Rabico F.O."/>
            <person name="Sanches F.C."/>
            <person name="Santos D.E."/>
            <person name="Santos C.G."/>
            <person name="Vieira J."/>
            <person name="Lopes T.F."/>
            <person name="Barchuk A.R."/>
            <person name="Hartfelder K."/>
            <person name="Simoes Z.L.P."/>
            <person name="Bitondi M.M.G."/>
            <person name="Pinheiro D.G."/>
        </authorList>
    </citation>
    <scope>NUCLEOTIDE SEQUENCE</scope>
    <source>
        <strain evidence="11">USP_RPSP 00005682</strain>
        <tissue evidence="11">Whole individual</tissue>
    </source>
</reference>
<evidence type="ECO:0000256" key="9">
    <source>
        <dbReference type="ARBA" id="ARBA00023224"/>
    </source>
</evidence>
<dbReference type="InterPro" id="IPR004117">
    <property type="entry name" value="7tm6_olfct_rcpt"/>
</dbReference>
<keyword evidence="9" id="KW-0807">Transducer</keyword>
<comment type="subcellular location">
    <subcellularLocation>
        <location evidence="1">Cell membrane</location>
        <topology evidence="1">Multi-pass membrane protein</topology>
    </subcellularLocation>
</comment>
<gene>
    <name evidence="11" type="ORF">E2986_11514</name>
</gene>
<proteinExistence type="predicted"/>
<dbReference type="EMBL" id="WNWW01000053">
    <property type="protein sequence ID" value="KAF3430448.1"/>
    <property type="molecule type" value="Genomic_DNA"/>
</dbReference>
<evidence type="ECO:0000313" key="11">
    <source>
        <dbReference type="EMBL" id="KAF3430448.1"/>
    </source>
</evidence>